<evidence type="ECO:0008006" key="3">
    <source>
        <dbReference type="Google" id="ProtNLM"/>
    </source>
</evidence>
<sequence>MTYRPHAAWAARLQAEREQRGWGMHEMARQLREAVGITEHPTRMVKNMARQILRWEKGDHFPRDWADAYATVFTTSVEELFGDAVEEAQPLPSGAEEPPSSLVDLLSLAWMVGTLDQSMDRRTVLQLAATLATAPALGVADPISRLAGALTRPTGLSDDVVSHLEARTVGFHRLEFVLPAAQIFRGLLAHLNEITSALEGGARDRWRTRLARAAGESAVLGAWLAWDLGDVTRAASLYHVAELAAREGEDPAINACAAIYQSFATSAVGDHATARRTLANAHQCLREKTDRATRAWLIGREAEEAAALGDPIARDMIEEATDLLASARPQDERSWTRCLESPHLSHMRLTIATRLRDETAVYDGVGQLALLASDPAQKKTGRMLASIGLALVKVGDVEEGVRFGERSIDAVRASKATYAMNRLAELDAALRDQVDPRARELRDGIRATHLELASPPPSIPGTTPGQR</sequence>
<gene>
    <name evidence="1" type="ORF">GCM10022214_83120</name>
</gene>
<name>A0ABP7X3V7_9ACTN</name>
<accession>A0ABP7X3V7</accession>
<protein>
    <recommendedName>
        <fullName evidence="3">XRE family transcriptional regulator</fullName>
    </recommendedName>
</protein>
<evidence type="ECO:0000313" key="2">
    <source>
        <dbReference type="Proteomes" id="UP001500683"/>
    </source>
</evidence>
<dbReference type="EMBL" id="BAAAZG010000079">
    <property type="protein sequence ID" value="GAA4104188.1"/>
    <property type="molecule type" value="Genomic_DNA"/>
</dbReference>
<comment type="caution">
    <text evidence="1">The sequence shown here is derived from an EMBL/GenBank/DDBJ whole genome shotgun (WGS) entry which is preliminary data.</text>
</comment>
<proteinExistence type="predicted"/>
<dbReference type="CDD" id="cd00093">
    <property type="entry name" value="HTH_XRE"/>
    <property type="match status" value="1"/>
</dbReference>
<evidence type="ECO:0000313" key="1">
    <source>
        <dbReference type="EMBL" id="GAA4104188.1"/>
    </source>
</evidence>
<reference evidence="2" key="1">
    <citation type="journal article" date="2019" name="Int. J. Syst. Evol. Microbiol.">
        <title>The Global Catalogue of Microorganisms (GCM) 10K type strain sequencing project: providing services to taxonomists for standard genome sequencing and annotation.</title>
        <authorList>
            <consortium name="The Broad Institute Genomics Platform"/>
            <consortium name="The Broad Institute Genome Sequencing Center for Infectious Disease"/>
            <person name="Wu L."/>
            <person name="Ma J."/>
        </authorList>
    </citation>
    <scope>NUCLEOTIDE SEQUENCE [LARGE SCALE GENOMIC DNA]</scope>
    <source>
        <strain evidence="2">JCM 16702</strain>
    </source>
</reference>
<dbReference type="InterPro" id="IPR001387">
    <property type="entry name" value="Cro/C1-type_HTH"/>
</dbReference>
<organism evidence="1 2">
    <name type="scientific">Actinomadura miaoliensis</name>
    <dbReference type="NCBI Taxonomy" id="430685"/>
    <lineage>
        <taxon>Bacteria</taxon>
        <taxon>Bacillati</taxon>
        <taxon>Actinomycetota</taxon>
        <taxon>Actinomycetes</taxon>
        <taxon>Streptosporangiales</taxon>
        <taxon>Thermomonosporaceae</taxon>
        <taxon>Actinomadura</taxon>
    </lineage>
</organism>
<dbReference type="Proteomes" id="UP001500683">
    <property type="component" value="Unassembled WGS sequence"/>
</dbReference>
<keyword evidence="2" id="KW-1185">Reference proteome</keyword>